<name>Q3BKC7_9PROT</name>
<protein>
    <submittedName>
        <fullName evidence="1">Uncharacterized protein</fullName>
    </submittedName>
</protein>
<reference evidence="1" key="1">
    <citation type="journal article" date="2005" name="J. Bacteriol.">
        <title>A hypervariable 130-kilobase genomic region of Magnetospirillum gryphiswaldense comprises a magnetosome island which undergoes frequent rearrangements during stationary growth.</title>
        <authorList>
            <person name="Ullrich S."/>
            <person name="Kube M."/>
            <person name="Schuebbe S."/>
            <person name="Reinhardt R."/>
            <person name="Schueler D."/>
        </authorList>
    </citation>
    <scope>NUCLEOTIDE SEQUENCE</scope>
    <source>
        <strain evidence="1">MSR-1</strain>
    </source>
</reference>
<accession>Q3BKC7</accession>
<dbReference type="EMBL" id="AM085146">
    <property type="protein sequence ID" value="CAJ30101.1"/>
    <property type="molecule type" value="Genomic_DNA"/>
</dbReference>
<organism evidence="1">
    <name type="scientific">Magnetospirillum gryphiswaldense</name>
    <dbReference type="NCBI Taxonomy" id="55518"/>
    <lineage>
        <taxon>Bacteria</taxon>
        <taxon>Pseudomonadati</taxon>
        <taxon>Pseudomonadota</taxon>
        <taxon>Alphaproteobacteria</taxon>
        <taxon>Rhodospirillales</taxon>
        <taxon>Rhodospirillaceae</taxon>
        <taxon>Magnetospirillum</taxon>
    </lineage>
</organism>
<gene>
    <name evidence="1" type="ORF">mgI465</name>
</gene>
<evidence type="ECO:0000313" key="1">
    <source>
        <dbReference type="EMBL" id="CAJ30101.1"/>
    </source>
</evidence>
<dbReference type="AlphaFoldDB" id="Q3BKC7"/>
<sequence>MALSTLARKRSCMVLAFPETKLRLHGRSRLGLQSKGLRSRACAAVRVR</sequence>
<proteinExistence type="predicted"/>